<keyword evidence="2" id="KW-0560">Oxidoreductase</keyword>
<sequence length="98" mass="11411">MITVTVHIPVKPQHAADFISHMHALAPVVRAEQGCLTYNLYTDPYRPDMLFMYEEWQDMDALRAHLEQPHMNEHRRTTKDWLAGDVTLHTTRSTPVTL</sequence>
<dbReference type="InterPro" id="IPR050744">
    <property type="entry name" value="AI-2_Isomerase_LsrG"/>
</dbReference>
<gene>
    <name evidence="2" type="ordered locus">Dde_0437</name>
</gene>
<dbReference type="InterPro" id="IPR011008">
    <property type="entry name" value="Dimeric_a/b-barrel"/>
</dbReference>
<dbReference type="SUPFAM" id="SSF54909">
    <property type="entry name" value="Dimeric alpha+beta barrel"/>
    <property type="match status" value="1"/>
</dbReference>
<organism evidence="2 3">
    <name type="scientific">Oleidesulfovibrio alaskensis (strain ATCC BAA-1058 / DSM 17464 / G20)</name>
    <name type="common">Desulfovibrio alaskensis</name>
    <dbReference type="NCBI Taxonomy" id="207559"/>
    <lineage>
        <taxon>Bacteria</taxon>
        <taxon>Pseudomonadati</taxon>
        <taxon>Thermodesulfobacteriota</taxon>
        <taxon>Desulfovibrionia</taxon>
        <taxon>Desulfovibrionales</taxon>
        <taxon>Desulfovibrionaceae</taxon>
        <taxon>Oleidesulfovibrio</taxon>
    </lineage>
</organism>
<reference evidence="2 3" key="1">
    <citation type="journal article" date="2011" name="J. Bacteriol.">
        <title>Complete genome sequence and updated annotation of Desulfovibrio alaskensis G20.</title>
        <authorList>
            <person name="Hauser L.J."/>
            <person name="Land M.L."/>
            <person name="Brown S.D."/>
            <person name="Larimer F."/>
            <person name="Keller K.L."/>
            <person name="Rapp-Giles B.J."/>
            <person name="Price M.N."/>
            <person name="Lin M."/>
            <person name="Bruce D.C."/>
            <person name="Detter J.C."/>
            <person name="Tapia R."/>
            <person name="Han C.S."/>
            <person name="Goodwin L.A."/>
            <person name="Cheng J.F."/>
            <person name="Pitluck S."/>
            <person name="Copeland A."/>
            <person name="Lucas S."/>
            <person name="Nolan M."/>
            <person name="Lapidus A.L."/>
            <person name="Palumbo A.V."/>
            <person name="Wall J.D."/>
        </authorList>
    </citation>
    <scope>NUCLEOTIDE SEQUENCE [LARGE SCALE GENOMIC DNA]</scope>
    <source>
        <strain evidence="3">ATCC BAA 1058 / DSM 17464 / G20</strain>
    </source>
</reference>
<accession>Q316A8</accession>
<dbReference type="PROSITE" id="PS51725">
    <property type="entry name" value="ABM"/>
    <property type="match status" value="1"/>
</dbReference>
<dbReference type="InterPro" id="IPR007138">
    <property type="entry name" value="ABM_dom"/>
</dbReference>
<protein>
    <submittedName>
        <fullName evidence="2">Antibiotic biosynthesis monooxygenase</fullName>
    </submittedName>
</protein>
<dbReference type="Pfam" id="PF03992">
    <property type="entry name" value="ABM"/>
    <property type="match status" value="1"/>
</dbReference>
<dbReference type="PANTHER" id="PTHR33336">
    <property type="entry name" value="QUINOL MONOOXYGENASE YGIN-RELATED"/>
    <property type="match status" value="1"/>
</dbReference>
<dbReference type="STRING" id="207559.Dde_0437"/>
<dbReference type="Proteomes" id="UP000002710">
    <property type="component" value="Chromosome"/>
</dbReference>
<dbReference type="GO" id="GO:0004497">
    <property type="term" value="F:monooxygenase activity"/>
    <property type="evidence" value="ECO:0007669"/>
    <property type="project" value="UniProtKB-KW"/>
</dbReference>
<keyword evidence="2" id="KW-0503">Monooxygenase</keyword>
<dbReference type="EMBL" id="CP000112">
    <property type="protein sequence ID" value="ABB37238.1"/>
    <property type="molecule type" value="Genomic_DNA"/>
</dbReference>
<dbReference type="eggNOG" id="COG1359">
    <property type="taxonomic scope" value="Bacteria"/>
</dbReference>
<proteinExistence type="predicted"/>
<dbReference type="AlphaFoldDB" id="Q316A8"/>
<dbReference type="KEGG" id="dde:Dde_0437"/>
<keyword evidence="3" id="KW-1185">Reference proteome</keyword>
<dbReference type="PANTHER" id="PTHR33336:SF15">
    <property type="entry name" value="ABM DOMAIN-CONTAINING PROTEIN"/>
    <property type="match status" value="1"/>
</dbReference>
<name>Q316A8_OLEA2</name>
<dbReference type="RefSeq" id="WP_011366569.1">
    <property type="nucleotide sequence ID" value="NC_007519.1"/>
</dbReference>
<dbReference type="HOGENOM" id="CLU_131496_3_2_7"/>
<evidence type="ECO:0000313" key="2">
    <source>
        <dbReference type="EMBL" id="ABB37238.1"/>
    </source>
</evidence>
<evidence type="ECO:0000313" key="3">
    <source>
        <dbReference type="Proteomes" id="UP000002710"/>
    </source>
</evidence>
<evidence type="ECO:0000259" key="1">
    <source>
        <dbReference type="PROSITE" id="PS51725"/>
    </source>
</evidence>
<dbReference type="Gene3D" id="3.30.70.100">
    <property type="match status" value="1"/>
</dbReference>
<feature type="domain" description="ABM" evidence="1">
    <location>
        <begin position="2"/>
        <end position="90"/>
    </location>
</feature>